<organism evidence="1 2">
    <name type="scientific">Platanthera zijinensis</name>
    <dbReference type="NCBI Taxonomy" id="2320716"/>
    <lineage>
        <taxon>Eukaryota</taxon>
        <taxon>Viridiplantae</taxon>
        <taxon>Streptophyta</taxon>
        <taxon>Embryophyta</taxon>
        <taxon>Tracheophyta</taxon>
        <taxon>Spermatophyta</taxon>
        <taxon>Magnoliopsida</taxon>
        <taxon>Liliopsida</taxon>
        <taxon>Asparagales</taxon>
        <taxon>Orchidaceae</taxon>
        <taxon>Orchidoideae</taxon>
        <taxon>Orchideae</taxon>
        <taxon>Orchidinae</taxon>
        <taxon>Platanthera</taxon>
    </lineage>
</organism>
<dbReference type="Proteomes" id="UP001418222">
    <property type="component" value="Unassembled WGS sequence"/>
</dbReference>
<reference evidence="1 2" key="1">
    <citation type="journal article" date="2022" name="Nat. Plants">
        <title>Genomes of leafy and leafless Platanthera orchids illuminate the evolution of mycoheterotrophy.</title>
        <authorList>
            <person name="Li M.H."/>
            <person name="Liu K.W."/>
            <person name="Li Z."/>
            <person name="Lu H.C."/>
            <person name="Ye Q.L."/>
            <person name="Zhang D."/>
            <person name="Wang J.Y."/>
            <person name="Li Y.F."/>
            <person name="Zhong Z.M."/>
            <person name="Liu X."/>
            <person name="Yu X."/>
            <person name="Liu D.K."/>
            <person name="Tu X.D."/>
            <person name="Liu B."/>
            <person name="Hao Y."/>
            <person name="Liao X.Y."/>
            <person name="Jiang Y.T."/>
            <person name="Sun W.H."/>
            <person name="Chen J."/>
            <person name="Chen Y.Q."/>
            <person name="Ai Y."/>
            <person name="Zhai J.W."/>
            <person name="Wu S.S."/>
            <person name="Zhou Z."/>
            <person name="Hsiao Y.Y."/>
            <person name="Wu W.L."/>
            <person name="Chen Y.Y."/>
            <person name="Lin Y.F."/>
            <person name="Hsu J.L."/>
            <person name="Li C.Y."/>
            <person name="Wang Z.W."/>
            <person name="Zhao X."/>
            <person name="Zhong W.Y."/>
            <person name="Ma X.K."/>
            <person name="Ma L."/>
            <person name="Huang J."/>
            <person name="Chen G.Z."/>
            <person name="Huang M.Z."/>
            <person name="Huang L."/>
            <person name="Peng D.H."/>
            <person name="Luo Y.B."/>
            <person name="Zou S.Q."/>
            <person name="Chen S.P."/>
            <person name="Lan S."/>
            <person name="Tsai W.C."/>
            <person name="Van de Peer Y."/>
            <person name="Liu Z.J."/>
        </authorList>
    </citation>
    <scope>NUCLEOTIDE SEQUENCE [LARGE SCALE GENOMIC DNA]</scope>
    <source>
        <strain evidence="1">Lor287</strain>
    </source>
</reference>
<keyword evidence="2" id="KW-1185">Reference proteome</keyword>
<dbReference type="AlphaFoldDB" id="A0AAP0G7C3"/>
<proteinExistence type="predicted"/>
<protein>
    <submittedName>
        <fullName evidence="1">Mediator of RNA polymerase II transcription subunit 26b</fullName>
    </submittedName>
</protein>
<gene>
    <name evidence="1" type="primary">MED26B</name>
    <name evidence="1" type="ORF">KSP39_PZI010575</name>
</gene>
<evidence type="ECO:0000313" key="2">
    <source>
        <dbReference type="Proteomes" id="UP001418222"/>
    </source>
</evidence>
<comment type="caution">
    <text evidence="1">The sequence shown here is derived from an EMBL/GenBank/DDBJ whole genome shotgun (WGS) entry which is preliminary data.</text>
</comment>
<name>A0AAP0G7C3_9ASPA</name>
<evidence type="ECO:0000313" key="1">
    <source>
        <dbReference type="EMBL" id="KAK8941416.1"/>
    </source>
</evidence>
<dbReference type="EMBL" id="JBBWWQ010000008">
    <property type="protein sequence ID" value="KAK8941416.1"/>
    <property type="molecule type" value="Genomic_DNA"/>
</dbReference>
<sequence length="73" mass="8104">MDCPKEFRSRRDGIAEKLFSVPISQCFGCNNVKLLVPDAGKDLRAEECGGSVKWELIEKGNNMDSRNNGSVQD</sequence>
<accession>A0AAP0G7C3</accession>